<dbReference type="InterPro" id="IPR001810">
    <property type="entry name" value="F-box_dom"/>
</dbReference>
<organism evidence="2 3">
    <name type="scientific">Cuscuta campestris</name>
    <dbReference type="NCBI Taxonomy" id="132261"/>
    <lineage>
        <taxon>Eukaryota</taxon>
        <taxon>Viridiplantae</taxon>
        <taxon>Streptophyta</taxon>
        <taxon>Embryophyta</taxon>
        <taxon>Tracheophyta</taxon>
        <taxon>Spermatophyta</taxon>
        <taxon>Magnoliopsida</taxon>
        <taxon>eudicotyledons</taxon>
        <taxon>Gunneridae</taxon>
        <taxon>Pentapetalae</taxon>
        <taxon>asterids</taxon>
        <taxon>lamiids</taxon>
        <taxon>Solanales</taxon>
        <taxon>Convolvulaceae</taxon>
        <taxon>Cuscuteae</taxon>
        <taxon>Cuscuta</taxon>
        <taxon>Cuscuta subgen. Grammica</taxon>
        <taxon>Cuscuta sect. Cleistogrammica</taxon>
    </lineage>
</organism>
<dbReference type="InterPro" id="IPR050796">
    <property type="entry name" value="SCF_F-box_component"/>
</dbReference>
<dbReference type="PANTHER" id="PTHR31672">
    <property type="entry name" value="BNACNNG10540D PROTEIN"/>
    <property type="match status" value="1"/>
</dbReference>
<dbReference type="PROSITE" id="PS50181">
    <property type="entry name" value="FBOX"/>
    <property type="match status" value="1"/>
</dbReference>
<dbReference type="PANTHER" id="PTHR31672:SF13">
    <property type="entry name" value="F-BOX PROTEIN CPR30-LIKE"/>
    <property type="match status" value="1"/>
</dbReference>
<keyword evidence="3" id="KW-1185">Reference proteome</keyword>
<dbReference type="SUPFAM" id="SSF81383">
    <property type="entry name" value="F-box domain"/>
    <property type="match status" value="1"/>
</dbReference>
<reference evidence="2 3" key="1">
    <citation type="submission" date="2018-04" db="EMBL/GenBank/DDBJ databases">
        <authorList>
            <person name="Vogel A."/>
        </authorList>
    </citation>
    <scope>NUCLEOTIDE SEQUENCE [LARGE SCALE GENOMIC DNA]</scope>
</reference>
<dbReference type="Pfam" id="PF07734">
    <property type="entry name" value="FBA_1"/>
    <property type="match status" value="1"/>
</dbReference>
<accession>A0A484MZD9</accession>
<evidence type="ECO:0000313" key="3">
    <source>
        <dbReference type="Proteomes" id="UP000595140"/>
    </source>
</evidence>
<dbReference type="EMBL" id="OOIL02005040">
    <property type="protein sequence ID" value="VFQ93827.1"/>
    <property type="molecule type" value="Genomic_DNA"/>
</dbReference>
<feature type="domain" description="F-box" evidence="1">
    <location>
        <begin position="1"/>
        <end position="51"/>
    </location>
</feature>
<dbReference type="OrthoDB" id="5314306at2759"/>
<dbReference type="Gene3D" id="1.20.1280.50">
    <property type="match status" value="1"/>
</dbReference>
<gene>
    <name evidence="2" type="ORF">CCAM_LOCUS35603</name>
</gene>
<dbReference type="InterPro" id="IPR006527">
    <property type="entry name" value="F-box-assoc_dom_typ1"/>
</dbReference>
<evidence type="ECO:0000259" key="1">
    <source>
        <dbReference type="PROSITE" id="PS50181"/>
    </source>
</evidence>
<proteinExistence type="predicted"/>
<dbReference type="CDD" id="cd22157">
    <property type="entry name" value="F-box_AtFBW1-like"/>
    <property type="match status" value="1"/>
</dbReference>
<dbReference type="SMART" id="SM00256">
    <property type="entry name" value="FBOX"/>
    <property type="match status" value="1"/>
</dbReference>
<dbReference type="InterPro" id="IPR017451">
    <property type="entry name" value="F-box-assoc_interact_dom"/>
</dbReference>
<evidence type="ECO:0000313" key="2">
    <source>
        <dbReference type="EMBL" id="VFQ93827.1"/>
    </source>
</evidence>
<dbReference type="AlphaFoldDB" id="A0A484MZD9"/>
<sequence>MSERHHLPEEILIEILTRLPVRSLVRFTAVSKSWFFFITSPAFVSAHLRHSRCKGNSAGILLFLRRFENSSKKEKYEILDESDHQTLTPISSPQLCPPIACKVGYFRVVGCYNGVVCLSDDLYSDSYAMYLWNPWIQKFKTLPPPTIRPAWPFTSTLGFGVNPQCVDDLKVVRAVFGRNEEYQGIPDVPPDVEIYSLRTGKWRRISAAGVNLYMINFIWSQAFAHGAVHWIGYKCLENEMFKCSIAVFTLANEVFSEIMLSDELASGVDGSSLNIMTFGESIVVAKYGEAIRGAYCELWMMKEYGVVESWCRLHRIELVEGMGRIVGFRENSDILFSTNEGELVSYCPDTEVVNKLGIYGSVRSLYVGKYLESLVLLQEHSCVINGLSEEMTSMSI</sequence>
<name>A0A484MZD9_9ASTE</name>
<dbReference type="Proteomes" id="UP000595140">
    <property type="component" value="Unassembled WGS sequence"/>
</dbReference>
<dbReference type="Pfam" id="PF12937">
    <property type="entry name" value="F-box-like"/>
    <property type="match status" value="1"/>
</dbReference>
<dbReference type="InterPro" id="IPR036047">
    <property type="entry name" value="F-box-like_dom_sf"/>
</dbReference>
<protein>
    <recommendedName>
        <fullName evidence="1">F-box domain-containing protein</fullName>
    </recommendedName>
</protein>
<dbReference type="NCBIfam" id="TIGR01640">
    <property type="entry name" value="F_box_assoc_1"/>
    <property type="match status" value="1"/>
</dbReference>